<dbReference type="PaxDb" id="29760-VIT_18s0076g00230.t01"/>
<evidence type="ECO:0000313" key="1">
    <source>
        <dbReference type="EMBL" id="CBI18539.3"/>
    </source>
</evidence>
<proteinExistence type="predicted"/>
<dbReference type="HOGENOM" id="CLU_2676136_0_0_1"/>
<keyword evidence="2" id="KW-1185">Reference proteome</keyword>
<dbReference type="AlphaFoldDB" id="D7SSA7"/>
<protein>
    <submittedName>
        <fullName evidence="1">Uncharacterized protein</fullName>
    </submittedName>
</protein>
<sequence>MAVTCNLCIISSWMLHTVKDLNQGSFLSQQLKGKNSLDEGKRREIEIQGINLHDAFWEKRKVVEERKICFLLYFV</sequence>
<dbReference type="STRING" id="29760.D7SSA7"/>
<organism evidence="1 2">
    <name type="scientific">Vitis vinifera</name>
    <name type="common">Grape</name>
    <dbReference type="NCBI Taxonomy" id="29760"/>
    <lineage>
        <taxon>Eukaryota</taxon>
        <taxon>Viridiplantae</taxon>
        <taxon>Streptophyta</taxon>
        <taxon>Embryophyta</taxon>
        <taxon>Tracheophyta</taxon>
        <taxon>Spermatophyta</taxon>
        <taxon>Magnoliopsida</taxon>
        <taxon>eudicotyledons</taxon>
        <taxon>Gunneridae</taxon>
        <taxon>Pentapetalae</taxon>
        <taxon>rosids</taxon>
        <taxon>Vitales</taxon>
        <taxon>Vitaceae</taxon>
        <taxon>Viteae</taxon>
        <taxon>Vitis</taxon>
    </lineage>
</organism>
<reference evidence="2" key="1">
    <citation type="journal article" date="2007" name="Nature">
        <title>The grapevine genome sequence suggests ancestral hexaploidization in major angiosperm phyla.</title>
        <authorList>
            <consortium name="The French-Italian Public Consortium for Grapevine Genome Characterization."/>
            <person name="Jaillon O."/>
            <person name="Aury J.-M."/>
            <person name="Noel B."/>
            <person name="Policriti A."/>
            <person name="Clepet C."/>
            <person name="Casagrande A."/>
            <person name="Choisne N."/>
            <person name="Aubourg S."/>
            <person name="Vitulo N."/>
            <person name="Jubin C."/>
            <person name="Vezzi A."/>
            <person name="Legeai F."/>
            <person name="Hugueney P."/>
            <person name="Dasilva C."/>
            <person name="Horner D."/>
            <person name="Mica E."/>
            <person name="Jublot D."/>
            <person name="Poulain J."/>
            <person name="Bruyere C."/>
            <person name="Billault A."/>
            <person name="Segurens B."/>
            <person name="Gouyvenoux M."/>
            <person name="Ugarte E."/>
            <person name="Cattonaro F."/>
            <person name="Anthouard V."/>
            <person name="Vico V."/>
            <person name="Del Fabbro C."/>
            <person name="Alaux M."/>
            <person name="Di Gaspero G."/>
            <person name="Dumas V."/>
            <person name="Felice N."/>
            <person name="Paillard S."/>
            <person name="Juman I."/>
            <person name="Moroldo M."/>
            <person name="Scalabrin S."/>
            <person name="Canaguier A."/>
            <person name="Le Clainche I."/>
            <person name="Malacrida G."/>
            <person name="Durand E."/>
            <person name="Pesole G."/>
            <person name="Laucou V."/>
            <person name="Chatelet P."/>
            <person name="Merdinoglu D."/>
            <person name="Delledonne M."/>
            <person name="Pezzotti M."/>
            <person name="Lecharny A."/>
            <person name="Scarpelli C."/>
            <person name="Artiguenave F."/>
            <person name="Pe M.E."/>
            <person name="Valle G."/>
            <person name="Morgante M."/>
            <person name="Caboche M."/>
            <person name="Adam-Blondon A.-F."/>
            <person name="Weissenbach J."/>
            <person name="Quetier F."/>
            <person name="Wincker P."/>
        </authorList>
    </citation>
    <scope>NUCLEOTIDE SEQUENCE [LARGE SCALE GENOMIC DNA]</scope>
    <source>
        <strain evidence="2">cv. Pinot noir / PN40024</strain>
    </source>
</reference>
<dbReference type="EMBL" id="FN594974">
    <property type="protein sequence ID" value="CBI18539.3"/>
    <property type="molecule type" value="Genomic_DNA"/>
</dbReference>
<name>D7SSA7_VITVI</name>
<dbReference type="Proteomes" id="UP000009183">
    <property type="component" value="Chromosome 18"/>
</dbReference>
<gene>
    <name evidence="1" type="ordered locus">VIT_18s0076g00230</name>
</gene>
<dbReference type="InParanoid" id="D7SSA7"/>
<accession>D7SSA7</accession>
<evidence type="ECO:0000313" key="2">
    <source>
        <dbReference type="Proteomes" id="UP000009183"/>
    </source>
</evidence>